<name>A0A7N6BCZ7_ANATE</name>
<protein>
    <recommendedName>
        <fullName evidence="5">Immunoglobulin domain-containing protein</fullName>
    </recommendedName>
</protein>
<dbReference type="SMART" id="SM00409">
    <property type="entry name" value="IG"/>
    <property type="match status" value="1"/>
</dbReference>
<dbReference type="GO" id="GO:0005886">
    <property type="term" value="C:plasma membrane"/>
    <property type="evidence" value="ECO:0007669"/>
    <property type="project" value="TreeGrafter"/>
</dbReference>
<keyword evidence="4" id="KW-1133">Transmembrane helix</keyword>
<feature type="transmembrane region" description="Helical" evidence="4">
    <location>
        <begin position="129"/>
        <end position="152"/>
    </location>
</feature>
<reference evidence="6" key="1">
    <citation type="submission" date="2021-04" db="EMBL/GenBank/DDBJ databases">
        <authorList>
            <consortium name="Wellcome Sanger Institute Data Sharing"/>
        </authorList>
    </citation>
    <scope>NUCLEOTIDE SEQUENCE [LARGE SCALE GENOMIC DNA]</scope>
</reference>
<evidence type="ECO:0000313" key="6">
    <source>
        <dbReference type="Ensembl" id="ENSATEP00000060750.1"/>
    </source>
</evidence>
<dbReference type="Ensembl" id="ENSATET00000047880.1">
    <property type="protein sequence ID" value="ENSATEP00000060750.1"/>
    <property type="gene ID" value="ENSATEG00000026935.1"/>
</dbReference>
<evidence type="ECO:0000313" key="7">
    <source>
        <dbReference type="Proteomes" id="UP000265040"/>
    </source>
</evidence>
<evidence type="ECO:0000256" key="2">
    <source>
        <dbReference type="ARBA" id="ARBA00022692"/>
    </source>
</evidence>
<dbReference type="InterPro" id="IPR003599">
    <property type="entry name" value="Ig_sub"/>
</dbReference>
<keyword evidence="7" id="KW-1185">Reference proteome</keyword>
<dbReference type="PANTHER" id="PTHR11860:SF49">
    <property type="entry name" value="HIGH AFFINITY IMMUNOGLOBULIN ALPHA AND IMMUNOGLOBULIN MU FC RECEPTOR"/>
    <property type="match status" value="1"/>
</dbReference>
<evidence type="ECO:0000256" key="3">
    <source>
        <dbReference type="ARBA" id="ARBA00023136"/>
    </source>
</evidence>
<dbReference type="InterPro" id="IPR050671">
    <property type="entry name" value="CD300_family_receptors"/>
</dbReference>
<evidence type="ECO:0000256" key="1">
    <source>
        <dbReference type="ARBA" id="ARBA00004370"/>
    </source>
</evidence>
<dbReference type="Pfam" id="PF07686">
    <property type="entry name" value="V-set"/>
    <property type="match status" value="1"/>
</dbReference>
<dbReference type="Proteomes" id="UP000265040">
    <property type="component" value="Chromosome 7"/>
</dbReference>
<dbReference type="OrthoDB" id="9805957at2759"/>
<dbReference type="InterPro" id="IPR013106">
    <property type="entry name" value="Ig_V-set"/>
</dbReference>
<comment type="subcellular location">
    <subcellularLocation>
        <location evidence="1">Membrane</location>
    </subcellularLocation>
</comment>
<reference evidence="6" key="2">
    <citation type="submission" date="2025-08" db="UniProtKB">
        <authorList>
            <consortium name="Ensembl"/>
        </authorList>
    </citation>
    <scope>IDENTIFICATION</scope>
</reference>
<feature type="domain" description="Immunoglobulin" evidence="5">
    <location>
        <begin position="30"/>
        <end position="134"/>
    </location>
</feature>
<dbReference type="SUPFAM" id="SSF48726">
    <property type="entry name" value="Immunoglobulin"/>
    <property type="match status" value="1"/>
</dbReference>
<accession>A0A7N6BCZ7</accession>
<dbReference type="InterPro" id="IPR013783">
    <property type="entry name" value="Ig-like_fold"/>
</dbReference>
<evidence type="ECO:0000259" key="5">
    <source>
        <dbReference type="SMART" id="SM00409"/>
    </source>
</evidence>
<dbReference type="GO" id="GO:0004888">
    <property type="term" value="F:transmembrane signaling receptor activity"/>
    <property type="evidence" value="ECO:0007669"/>
    <property type="project" value="TreeGrafter"/>
</dbReference>
<sequence length="254" mass="28398">MLKSLIFHHFNSGLFNFFSTAQLSGNRDEINVLHKRTGTNITVECSFSSTRSWKFFCKEPCEDEKNVLVETNDFSAQRGRYSIRYLRGNPTEGSVFVTITQLTESDSGRYRCGLEGSYRGFELMVTDGVWLLVIVTVVIIVLVLSVVVLILCRKRFHKSSGEAPAEEQTTASHTKYSSAPLVQAHLLKCSDCSTGSQNTGNSRGTNKEVTPQLIVYFLLSAKTVKLTIYRCVTADSISEVVFCFCVLLSHHLPK</sequence>
<dbReference type="InParanoid" id="A0A7N6BCZ7"/>
<proteinExistence type="predicted"/>
<evidence type="ECO:0000256" key="4">
    <source>
        <dbReference type="SAM" id="Phobius"/>
    </source>
</evidence>
<dbReference type="GeneTree" id="ENSGT01120000272041"/>
<reference evidence="6" key="3">
    <citation type="submission" date="2025-09" db="UniProtKB">
        <authorList>
            <consortium name="Ensembl"/>
        </authorList>
    </citation>
    <scope>IDENTIFICATION</scope>
</reference>
<keyword evidence="3 4" id="KW-0472">Membrane</keyword>
<dbReference type="PANTHER" id="PTHR11860">
    <property type="entry name" value="POLYMERIC-IMMUNOGLOBULIN RECEPTOR"/>
    <property type="match status" value="1"/>
</dbReference>
<dbReference type="InterPro" id="IPR036179">
    <property type="entry name" value="Ig-like_dom_sf"/>
</dbReference>
<keyword evidence="2 4" id="KW-0812">Transmembrane</keyword>
<organism evidence="6 7">
    <name type="scientific">Anabas testudineus</name>
    <name type="common">Climbing perch</name>
    <name type="synonym">Anthias testudineus</name>
    <dbReference type="NCBI Taxonomy" id="64144"/>
    <lineage>
        <taxon>Eukaryota</taxon>
        <taxon>Metazoa</taxon>
        <taxon>Chordata</taxon>
        <taxon>Craniata</taxon>
        <taxon>Vertebrata</taxon>
        <taxon>Euteleostomi</taxon>
        <taxon>Actinopterygii</taxon>
        <taxon>Neopterygii</taxon>
        <taxon>Teleostei</taxon>
        <taxon>Neoteleostei</taxon>
        <taxon>Acanthomorphata</taxon>
        <taxon>Anabantaria</taxon>
        <taxon>Anabantiformes</taxon>
        <taxon>Anabantoidei</taxon>
        <taxon>Anabantidae</taxon>
        <taxon>Anabas</taxon>
    </lineage>
</organism>
<dbReference type="Gene3D" id="2.60.40.10">
    <property type="entry name" value="Immunoglobulins"/>
    <property type="match status" value="1"/>
</dbReference>
<dbReference type="AlphaFoldDB" id="A0A7N6BCZ7"/>